<comment type="caution">
    <text evidence="4">The sequence shown here is derived from an EMBL/GenBank/DDBJ whole genome shotgun (WGS) entry which is preliminary data.</text>
</comment>
<dbReference type="SUPFAM" id="SSF48350">
    <property type="entry name" value="GTPase activation domain, GAP"/>
    <property type="match status" value="1"/>
</dbReference>
<evidence type="ECO:0000313" key="6">
    <source>
        <dbReference type="Proteomes" id="UP000663860"/>
    </source>
</evidence>
<evidence type="ECO:0000313" key="4">
    <source>
        <dbReference type="EMBL" id="CAF1021013.1"/>
    </source>
</evidence>
<protein>
    <submittedName>
        <fullName evidence="4">Uncharacterized protein</fullName>
    </submittedName>
</protein>
<feature type="region of interest" description="Disordered" evidence="1">
    <location>
        <begin position="1133"/>
        <end position="1314"/>
    </location>
</feature>
<dbReference type="InterPro" id="IPR000198">
    <property type="entry name" value="RhoGAP_dom"/>
</dbReference>
<dbReference type="PANTHER" id="PTHR46005">
    <property type="entry name" value="RHO GTPASE-ACTIVATING PROTEIN 190"/>
    <property type="match status" value="1"/>
</dbReference>
<feature type="domain" description="PG2 pseudoGTPase" evidence="3">
    <location>
        <begin position="739"/>
        <end position="914"/>
    </location>
</feature>
<dbReference type="Pfam" id="PF00620">
    <property type="entry name" value="RhoGAP"/>
    <property type="match status" value="1"/>
</dbReference>
<feature type="compositionally biased region" description="Basic and acidic residues" evidence="1">
    <location>
        <begin position="1227"/>
        <end position="1244"/>
    </location>
</feature>
<dbReference type="Gene3D" id="1.10.10.440">
    <property type="entry name" value="FF domain"/>
    <property type="match status" value="1"/>
</dbReference>
<dbReference type="Gene3D" id="3.40.50.300">
    <property type="entry name" value="P-loop containing nucleotide triphosphate hydrolases"/>
    <property type="match status" value="1"/>
</dbReference>
<dbReference type="InterPro" id="IPR036517">
    <property type="entry name" value="FF_domain_sf"/>
</dbReference>
<dbReference type="EMBL" id="CAJNOE010000182">
    <property type="protein sequence ID" value="CAF1021013.1"/>
    <property type="molecule type" value="Genomic_DNA"/>
</dbReference>
<dbReference type="PANTHER" id="PTHR46005:SF4">
    <property type="entry name" value="RHO GTPASE-ACTIVATING PROTEIN 190"/>
    <property type="match status" value="1"/>
</dbReference>
<dbReference type="Gene3D" id="1.10.555.10">
    <property type="entry name" value="Rho GTPase activation protein"/>
    <property type="match status" value="1"/>
</dbReference>
<dbReference type="GO" id="GO:0005829">
    <property type="term" value="C:cytosol"/>
    <property type="evidence" value="ECO:0007669"/>
    <property type="project" value="TreeGrafter"/>
</dbReference>
<dbReference type="GO" id="GO:0008361">
    <property type="term" value="P:regulation of cell size"/>
    <property type="evidence" value="ECO:0007669"/>
    <property type="project" value="TreeGrafter"/>
</dbReference>
<sequence>MSHLPPLYNLSIVSLNPLSGKSCLCKRLIDSNIDNYQLFLSNNNNNSKLLPWFYWGSIKHRRLDEKREAIFHLIEHSSIDIDDNETIENYFKRLTILTLRTDDKKTFPKEKIIIDGFVCIYDLSLNKSISDFLILLHTLLKTRRSIIIVTTKNDLLTNQTVLSQQFEQIIHNSLLNIPIIHTSAHEHVNIQSVLELALYACDEPTKKSFHLKYIPPNYTDAYKTEQSLKHVIQTEYRALLNRHVPDFRIGSWEKFYERWQHHTCVQTFIDMFGKQQAKCLYDEHIEELRKISRQKLIDERLIQIIEMLINDQKTKLSRNWDYVRLQMQKHPHYSSTVIPSSMWSDAERNNTTNSLIIPDDLLDTSEARQRFESYINNRQLEQIRRTNCRTFFDLLTRFSDAGLVHYGDSYDKDCVYFLGRECYESLNGHDRLRVFAIHQSYLYRLLCLQFVELLFESLEIFINTFDKMNLATNVTSENNFNSRKITTVTIDDIFQKEIIQEIKHDSRYQSLNKRETDRHRLIMCHCHFLYDCIYYPSININRLLKQRRRSFKRRKSSSVSLTSNMSIDDNFCPYTRKVYSHNTNDENEENLKKKFEIACPMENSCADIRIINEILLKLKFKNMNKNIVICGNDGDIEYYQRIFSSDLSDIPINFLTFNNLKSQTIDGCIFVSSNSQKILRDMNIQRKLHLNIDHIPILNLYSQFNDKSISNDELRSTIEHFLSNDESLNNKIEKSNHIRILLCFMCGSDKNDVEVFFSQLSSRFSLTITNQSSFMINTFFGRSNRKIELIPVSFHSLFAVKLIDFDGFILFYDRDRKAAFNTMMYLEKHISTVLQNELKEKDIDNENTNGTVIVRPPIYILSCVKDSTLANIKKSFNNIPQIDYCIQRHSGTIRNFLESHFLSFLNQCWTCKYGNMLENNHYQYEELLAGVQSYFNNNHFTHSSINDLMTSSLEHTRQPLINSTNNDRIISLTLSSRSNENSPKRHQSLLTPTNHEPIFTYRSFPYLSSSTNGADLTIVPTTPVDPSIPNISLISSSSISTNSMPDNQQQYFQKSTSMRFAKLKEHPTNRNAYQSAITKGSLLTRQKIAEVDEMNFHIHKNRSTANVKVPLATPEIIELNEITTAPYSIQEFDETPSPTLKNSRDDLINSSSSVTHDSIIDESITDSSKQTRVTDSSVDSSSDERLKTSSTTIENIVTLQRKTSDRKSKRVRAKQNDPAGSASSNEILKKLGSDDDVLNREDKRSQKKKRRPSFRRRKKSIYDQTQTDSGIDSRMDSSKVNNTPEPSTSIVISNEDDSSVGDCTKDSKNTSIEELEERPTANWIRRQLQYFAQARREKSELKSRSSALTTVTSVSPPSLFKFTMTSTPSQTQQTTFPLTSLENSYHHVPIRLVLSRCLLSNVLGIPLFIEKCILYIEEHGLSTEGLYRISGYKNQVELVINKLIQDPNYDLNLLQIPASAVATAFKDMMRKLNEPILSLEQFDDCQTLTIDQLREQNFSPLKKALLRTSDLKYRTNKFIFKHLYYVSQHAGLTHMDSSNLAVLWWPNLLQPQFHDLRTAEQICQKAKPLIQTIIDNYSIIFTSDQINEKI</sequence>
<organism evidence="4 6">
    <name type="scientific">Adineta steineri</name>
    <dbReference type="NCBI Taxonomy" id="433720"/>
    <lineage>
        <taxon>Eukaryota</taxon>
        <taxon>Metazoa</taxon>
        <taxon>Spiralia</taxon>
        <taxon>Gnathifera</taxon>
        <taxon>Rotifera</taxon>
        <taxon>Eurotatoria</taxon>
        <taxon>Bdelloidea</taxon>
        <taxon>Adinetida</taxon>
        <taxon>Adinetidae</taxon>
        <taxon>Adineta</taxon>
    </lineage>
</organism>
<dbReference type="Proteomes" id="UP000663868">
    <property type="component" value="Unassembled WGS sequence"/>
</dbReference>
<accession>A0A814ICI0</accession>
<dbReference type="EMBL" id="CAJOBB010000037">
    <property type="protein sequence ID" value="CAF3524635.1"/>
    <property type="molecule type" value="Genomic_DNA"/>
</dbReference>
<feature type="domain" description="Rho-GAP" evidence="2">
    <location>
        <begin position="1397"/>
        <end position="1581"/>
    </location>
</feature>
<dbReference type="InterPro" id="IPR008936">
    <property type="entry name" value="Rho_GTPase_activation_prot"/>
</dbReference>
<proteinExistence type="predicted"/>
<name>A0A814ICI0_9BILA</name>
<gene>
    <name evidence="4" type="ORF">IZO911_LOCUS18723</name>
    <name evidence="5" type="ORF">KXQ929_LOCUS1348</name>
</gene>
<dbReference type="SUPFAM" id="SSF52540">
    <property type="entry name" value="P-loop containing nucleoside triphosphate hydrolases"/>
    <property type="match status" value="1"/>
</dbReference>
<dbReference type="InterPro" id="IPR027417">
    <property type="entry name" value="P-loop_NTPase"/>
</dbReference>
<evidence type="ECO:0000256" key="1">
    <source>
        <dbReference type="SAM" id="MobiDB-lite"/>
    </source>
</evidence>
<evidence type="ECO:0000259" key="2">
    <source>
        <dbReference type="PROSITE" id="PS50238"/>
    </source>
</evidence>
<dbReference type="SMART" id="SM00324">
    <property type="entry name" value="RhoGAP"/>
    <property type="match status" value="1"/>
</dbReference>
<dbReference type="GO" id="GO:0007266">
    <property type="term" value="P:Rho protein signal transduction"/>
    <property type="evidence" value="ECO:0007669"/>
    <property type="project" value="TreeGrafter"/>
</dbReference>
<reference evidence="4" key="1">
    <citation type="submission" date="2021-02" db="EMBL/GenBank/DDBJ databases">
        <authorList>
            <person name="Nowell W R."/>
        </authorList>
    </citation>
    <scope>NUCLEOTIDE SEQUENCE</scope>
</reference>
<feature type="compositionally biased region" description="Polar residues" evidence="1">
    <location>
        <begin position="1188"/>
        <end position="1201"/>
    </location>
</feature>
<dbReference type="Proteomes" id="UP000663860">
    <property type="component" value="Unassembled WGS sequence"/>
</dbReference>
<dbReference type="PROSITE" id="PS51853">
    <property type="entry name" value="PG2"/>
    <property type="match status" value="1"/>
</dbReference>
<dbReference type="Pfam" id="PF16512">
    <property type="entry name" value="RhoGAP-FF1"/>
    <property type="match status" value="1"/>
</dbReference>
<dbReference type="InterPro" id="IPR032835">
    <property type="entry name" value="RhoGAP-FF1"/>
</dbReference>
<feature type="compositionally biased region" description="Basic residues" evidence="1">
    <location>
        <begin position="1245"/>
        <end position="1259"/>
    </location>
</feature>
<feature type="compositionally biased region" description="Polar residues" evidence="1">
    <location>
        <begin position="1278"/>
        <end position="1292"/>
    </location>
</feature>
<evidence type="ECO:0000259" key="3">
    <source>
        <dbReference type="PROSITE" id="PS51853"/>
    </source>
</evidence>
<dbReference type="GO" id="GO:0005096">
    <property type="term" value="F:GTPase activator activity"/>
    <property type="evidence" value="ECO:0007669"/>
    <property type="project" value="TreeGrafter"/>
</dbReference>
<dbReference type="GO" id="GO:0050770">
    <property type="term" value="P:regulation of axonogenesis"/>
    <property type="evidence" value="ECO:0007669"/>
    <property type="project" value="TreeGrafter"/>
</dbReference>
<dbReference type="InterPro" id="IPR039006">
    <property type="entry name" value="RhoGAP_pG2"/>
</dbReference>
<dbReference type="InterPro" id="IPR051978">
    <property type="entry name" value="Rho-GAP_domain"/>
</dbReference>
<dbReference type="PROSITE" id="PS50238">
    <property type="entry name" value="RHOGAP"/>
    <property type="match status" value="1"/>
</dbReference>
<evidence type="ECO:0000313" key="5">
    <source>
        <dbReference type="EMBL" id="CAF3524635.1"/>
    </source>
</evidence>